<keyword evidence="6" id="KW-0804">Transcription</keyword>
<dbReference type="InterPro" id="IPR001083">
    <property type="entry name" value="Cu_fist_DNA-bd_dom"/>
</dbReference>
<dbReference type="SMART" id="SM00412">
    <property type="entry name" value="Cu_FIST"/>
    <property type="match status" value="1"/>
</dbReference>
<comment type="subcellular location">
    <subcellularLocation>
        <location evidence="1">Nucleus</location>
    </subcellularLocation>
</comment>
<dbReference type="GO" id="GO:0000981">
    <property type="term" value="F:DNA-binding transcription factor activity, RNA polymerase II-specific"/>
    <property type="evidence" value="ECO:0007669"/>
    <property type="project" value="TreeGrafter"/>
</dbReference>
<organism evidence="9 10">
    <name type="scientific">Starmerella bacillaris</name>
    <name type="common">Yeast</name>
    <name type="synonym">Candida zemplinina</name>
    <dbReference type="NCBI Taxonomy" id="1247836"/>
    <lineage>
        <taxon>Eukaryota</taxon>
        <taxon>Fungi</taxon>
        <taxon>Dikarya</taxon>
        <taxon>Ascomycota</taxon>
        <taxon>Saccharomycotina</taxon>
        <taxon>Dipodascomycetes</taxon>
        <taxon>Dipodascales</taxon>
        <taxon>Trichomonascaceae</taxon>
        <taxon>Starmerella</taxon>
    </lineage>
</organism>
<feature type="domain" description="Copper-fist" evidence="8">
    <location>
        <begin position="1"/>
        <end position="40"/>
    </location>
</feature>
<dbReference type="GO" id="GO:0005634">
    <property type="term" value="C:nucleus"/>
    <property type="evidence" value="ECO:0007669"/>
    <property type="project" value="UniProtKB-SubCell"/>
</dbReference>
<evidence type="ECO:0000313" key="9">
    <source>
        <dbReference type="EMBL" id="GMM50551.1"/>
    </source>
</evidence>
<evidence type="ECO:0000256" key="4">
    <source>
        <dbReference type="ARBA" id="ARBA00023008"/>
    </source>
</evidence>
<dbReference type="GO" id="GO:0045944">
    <property type="term" value="P:positive regulation of transcription by RNA polymerase II"/>
    <property type="evidence" value="ECO:0007669"/>
    <property type="project" value="TreeGrafter"/>
</dbReference>
<evidence type="ECO:0000259" key="8">
    <source>
        <dbReference type="PROSITE" id="PS50073"/>
    </source>
</evidence>
<dbReference type="FunFam" id="3.90.430.10:FF:000001">
    <property type="entry name" value="Copper fist DNA-binding protein"/>
    <property type="match status" value="1"/>
</dbReference>
<dbReference type="PROSITE" id="PS50073">
    <property type="entry name" value="COPPER_FIST_2"/>
    <property type="match status" value="1"/>
</dbReference>
<protein>
    <submittedName>
        <fullName evidence="9">Haa1 protein</fullName>
    </submittedName>
</protein>
<keyword evidence="5" id="KW-0805">Transcription regulation</keyword>
<evidence type="ECO:0000256" key="6">
    <source>
        <dbReference type="ARBA" id="ARBA00023163"/>
    </source>
</evidence>
<dbReference type="PANTHER" id="PTHR28088:SF5">
    <property type="entry name" value="TRANSCRIPTIONAL ACTIVATOR HAA1-RELATED"/>
    <property type="match status" value="1"/>
</dbReference>
<dbReference type="GO" id="GO:0005507">
    <property type="term" value="F:copper ion binding"/>
    <property type="evidence" value="ECO:0007669"/>
    <property type="project" value="InterPro"/>
</dbReference>
<dbReference type="AlphaFoldDB" id="A0AAV5RG16"/>
<name>A0AAV5RG16_STABA</name>
<dbReference type="PANTHER" id="PTHR28088">
    <property type="entry name" value="TRANSCRIPTIONAL ACTIVATOR HAA1-RELATED"/>
    <property type="match status" value="1"/>
</dbReference>
<evidence type="ECO:0000313" key="10">
    <source>
        <dbReference type="Proteomes" id="UP001362899"/>
    </source>
</evidence>
<keyword evidence="3" id="KW-0862">Zinc</keyword>
<dbReference type="SUPFAM" id="SSF57879">
    <property type="entry name" value="Zinc domain conserved in yeast copper-regulated transcription factors"/>
    <property type="match status" value="1"/>
</dbReference>
<evidence type="ECO:0000256" key="7">
    <source>
        <dbReference type="ARBA" id="ARBA00023242"/>
    </source>
</evidence>
<dbReference type="InterPro" id="IPR036395">
    <property type="entry name" value="Cu_fist_DNA-bd_dom_sf"/>
</dbReference>
<proteinExistence type="predicted"/>
<accession>A0AAV5RG16</accession>
<dbReference type="GO" id="GO:0006879">
    <property type="term" value="P:intracellular iron ion homeostasis"/>
    <property type="evidence" value="ECO:0007669"/>
    <property type="project" value="TreeGrafter"/>
</dbReference>
<gene>
    <name evidence="9" type="ORF">DASB73_015090</name>
</gene>
<dbReference type="Gene3D" id="3.90.430.10">
    <property type="entry name" value="Copper fist DNA-binding domain"/>
    <property type="match status" value="1"/>
</dbReference>
<comment type="caution">
    <text evidence="9">The sequence shown here is derived from an EMBL/GenBank/DDBJ whole genome shotgun (WGS) entry which is preliminary data.</text>
</comment>
<evidence type="ECO:0000256" key="1">
    <source>
        <dbReference type="ARBA" id="ARBA00004123"/>
    </source>
</evidence>
<dbReference type="GO" id="GO:0000978">
    <property type="term" value="F:RNA polymerase II cis-regulatory region sequence-specific DNA binding"/>
    <property type="evidence" value="ECO:0007669"/>
    <property type="project" value="TreeGrafter"/>
</dbReference>
<keyword evidence="4" id="KW-0186">Copper</keyword>
<dbReference type="SMART" id="SM01090">
    <property type="entry name" value="Copper-fist"/>
    <property type="match status" value="1"/>
</dbReference>
<dbReference type="Pfam" id="PF00649">
    <property type="entry name" value="Copper-fist"/>
    <property type="match status" value="1"/>
</dbReference>
<dbReference type="InterPro" id="IPR051763">
    <property type="entry name" value="Copper_Homeo_Regul"/>
</dbReference>
<dbReference type="PRINTS" id="PR00617">
    <property type="entry name" value="COPPERFIST"/>
</dbReference>
<evidence type="ECO:0000256" key="3">
    <source>
        <dbReference type="ARBA" id="ARBA00022833"/>
    </source>
</evidence>
<dbReference type="GO" id="GO:0006878">
    <property type="term" value="P:intracellular copper ion homeostasis"/>
    <property type="evidence" value="ECO:0007669"/>
    <property type="project" value="TreeGrafter"/>
</dbReference>
<dbReference type="EMBL" id="BTGC01000003">
    <property type="protein sequence ID" value="GMM50551.1"/>
    <property type="molecule type" value="Genomic_DNA"/>
</dbReference>
<reference evidence="9 10" key="1">
    <citation type="journal article" date="2023" name="Elife">
        <title>Identification of key yeast species and microbe-microbe interactions impacting larval growth of Drosophila in the wild.</title>
        <authorList>
            <person name="Mure A."/>
            <person name="Sugiura Y."/>
            <person name="Maeda R."/>
            <person name="Honda K."/>
            <person name="Sakurai N."/>
            <person name="Takahashi Y."/>
            <person name="Watada M."/>
            <person name="Katoh T."/>
            <person name="Gotoh A."/>
            <person name="Gotoh Y."/>
            <person name="Taniguchi I."/>
            <person name="Nakamura K."/>
            <person name="Hayashi T."/>
            <person name="Katayama T."/>
            <person name="Uemura T."/>
            <person name="Hattori Y."/>
        </authorList>
    </citation>
    <scope>NUCLEOTIDE SEQUENCE [LARGE SCALE GENOMIC DNA]</scope>
    <source>
        <strain evidence="9 10">SB-73</strain>
    </source>
</reference>
<keyword evidence="7" id="KW-0539">Nucleus</keyword>
<keyword evidence="10" id="KW-1185">Reference proteome</keyword>
<sequence length="286" mass="31914">MVLINDVKYACQRCIRGHRVSRCSHLDKNLIMVKRKGRPAVQKLSGNKVEPPSKSPTCTCGALEPELHTKGCKLKLGSFVPKPMLLAEEIEKLKMDSSVRIVLPYDTAPSSINKYSDRVGSSIHDGHHMASSNNYNSTPCLLALYEHYKGKPIVRENIPHRYPPQEVCTSYPLIPNIYGRLYETVPLPPPTRVQFLADDQIKLDKMYPMEKYDYSNQKRNIVQPVVPNGIATTTSELVSGLSELALAVPPPPMRYDAQARAEGVAADSLIDIYASIPTIPRLSNLY</sequence>
<dbReference type="PROSITE" id="PS01119">
    <property type="entry name" value="COPPER_FIST_1"/>
    <property type="match status" value="1"/>
</dbReference>
<evidence type="ECO:0000256" key="2">
    <source>
        <dbReference type="ARBA" id="ARBA00022723"/>
    </source>
</evidence>
<keyword evidence="2" id="KW-0479">Metal-binding</keyword>
<evidence type="ECO:0000256" key="5">
    <source>
        <dbReference type="ARBA" id="ARBA00023015"/>
    </source>
</evidence>
<dbReference type="Proteomes" id="UP001362899">
    <property type="component" value="Unassembled WGS sequence"/>
</dbReference>